<feature type="compositionally biased region" description="Polar residues" evidence="1">
    <location>
        <begin position="557"/>
        <end position="569"/>
    </location>
</feature>
<evidence type="ECO:0000259" key="3">
    <source>
        <dbReference type="Pfam" id="PF22783"/>
    </source>
</evidence>
<dbReference type="InterPro" id="IPR048051">
    <property type="entry name" value="BapA-like_prefix-like"/>
</dbReference>
<feature type="domain" description="Bacterial Ig" evidence="2">
    <location>
        <begin position="1542"/>
        <end position="1617"/>
    </location>
</feature>
<feature type="region of interest" description="Disordered" evidence="1">
    <location>
        <begin position="150"/>
        <end position="225"/>
    </location>
</feature>
<evidence type="ECO:0000256" key="1">
    <source>
        <dbReference type="SAM" id="MobiDB-lite"/>
    </source>
</evidence>
<dbReference type="InterPro" id="IPR019960">
    <property type="entry name" value="T1SS_VCA0849"/>
</dbReference>
<feature type="region of interest" description="Disordered" evidence="1">
    <location>
        <begin position="1151"/>
        <end position="1170"/>
    </location>
</feature>
<dbReference type="NCBIfam" id="NF033510">
    <property type="entry name" value="Ca_tandemer"/>
    <property type="match status" value="7"/>
</dbReference>
<dbReference type="EMBL" id="JAXIVU010000019">
    <property type="protein sequence ID" value="MDY7220153.1"/>
    <property type="molecule type" value="Genomic_DNA"/>
</dbReference>
<keyword evidence="5" id="KW-1185">Reference proteome</keyword>
<dbReference type="InterPro" id="IPR041498">
    <property type="entry name" value="Big_6"/>
</dbReference>
<feature type="domain" description="Bacterial Ig" evidence="2">
    <location>
        <begin position="961"/>
        <end position="1027"/>
    </location>
</feature>
<evidence type="ECO:0000313" key="4">
    <source>
        <dbReference type="EMBL" id="MDY7220153.1"/>
    </source>
</evidence>
<dbReference type="SUPFAM" id="SSF49478">
    <property type="entry name" value="Cna protein B-type domain"/>
    <property type="match status" value="1"/>
</dbReference>
<accession>A0ABU5GWY4</accession>
<feature type="region of interest" description="Disordered" evidence="1">
    <location>
        <begin position="240"/>
        <end position="265"/>
    </location>
</feature>
<sequence>MEQNSIGIVSKANGIVRAADWGTPIVLQETSLVKLPLSLDMVQAYDQLDEDLIIRLHNGEQVRVQGFFNKFEDEEHSELVLEGEDGSTWLGSFDAVNSEFMFSEISSADVAAAGEAIKSGAVAAEAPISTEGWVVTALAFLAIAGIVSASSSSGSSSRKFTPAEDEQPKEPEVPKTPKIEDITNNYDEDGDLTDTTIRGEAEPGSTVDITDSETGEVVGSGAADADGNFEVVVEGGLEDGKDYDVTAKDPSGNVSDKETITGDTQAPAAPVVEDVINGFDDNGDITDTTIRGEAEPGSTVDIADSVTGDVVGTGTADADGNFEVVVDGGLKNGQDYDVTAKDSLGNVSDKETITGDTIAPTKPEVEDITNNFDEDGNLTDTTIRGKAEAGSTVEVTDPVTGDVVGSGTADADGNFEVVVDGGLKNGQDYDVTAKDSLGNVSDKETITGDTIAPTKPEVEDITNNFDEDGTLTDTTIRGEAEPGSTVDITDPVTGEVVGSGTADADGNFEVVVEGGLEDGQDYDVTAKDSAGNTSDPTQVKGDTTAPAAPTAQLAEDTGSSAEDGITNNGQIKVDGLEQDATWEYSTDGGENWVAGTGDSFILQEGNYQEGDIQVRQTDTFGNTSKPTKLGEITVDTQPPSIVNLESYNLDTDSPANGEANKTVVTFKGEPGVVYQVTIGDTTKTSRGNAEGQHKVSFLPPADMGAEVTITGTDTAGNSISETTQVSDELRFDDTSAPDDGSTSVAVDPITADNILNKAESETKTAVSGTVKGEFTAGDTITITLGGNVIGTGSVDADGRFSVEVDGSDLAAAEQIDVTVEASSAAGVKGEITTEHSYSVDIVAPKVDQVATITLDKSPADGTPDITFVSFRGDDAEATYTVVIGNTAVTATGPDEDGFYVAEFPPQAAGQEVVITATDTAGNTTIIKDATPTEITSGDTEVPMQPEITSVTNSFDEQGELTGTVIKGKTDSGALVQLYDAQGTLISEVKANINGNFEFAGNVLENGKEYTVSAKYELGNSSPAVTVVGDTEAPNVDTVKIVQLDTSDPADGAANQTLLTFNTDEPDAEFTFSVLDENGQPKTYTGNVEYSAKGDTVTATFEPALSAGDKIIITGTDSYGNTSDTVSDDAVVPDEVTSVGDIVPPELTDVSLSENTDEDSGELTGHTFSFTTDDPTATYKVTVNGVTHEGTPDIEDGTYTYTFEPPLNAGDKVEVEAKDLAGNTSSASATAEIFLHITGTEQWDTNDPANGKADETIVKFVANNKEPDTFSAINAKGEKIDVTVTRLNKAEGEDDTAPWEYKVTFEPALAEGETVFIVGKLEGLDEVVKEATVPDSITDFADEDKPDAPEVDGFTNNKDDNSTTVTGKAEAGSTVKITDPDGNEVGSGIADDDGNFEIVVDSGLANGKDYNVTATDKAGNDSDPTTVTGDTTAPEKLADDAIKIGNDGDDFINATEITDGKVTVVIELPKDAEDTVLTEAGDILVVNGVDYVITADDVTAGKVEFELDAPKEGEQLTVDAFLKDEHNNESEKVTVSATADTEAPAKPIIDSVEVGADDKVTKVEGRTESNAIIKDTEGNQLATADEDGKFTINPAPEGWDGNLTAEDAAGNQSEPVNVFKLPGIEKGFDNVASVDEGGVATEYDMPAEHDQFSNNGFTNDATPYFEIPAGQAANANKNVLIITDADGNQTVVNAQVKDLGDGKTYLEITDKLVDGKYQVQYTTDADAKPAEGDELQVLPSQDNELSESLTFTVDTQSPAAPSIEEVQNTFDDAGVATGTTISGKVQDKKDAAEAGATVEVKAADGTVVGTGVTDTDGNFTINLVPALTDGQDYTVEATDKAGNTSKVSDSITGDTTAPTALGPDAIKIGDDDNTDYINAAEVTEGKFNVTVTLPKTGVEAGDILVINGEEITITQAHLVAEKVEHQLSTDGYAEGETITVDAVIKDAFGNSNDGISAEAILDTQKPEVEFKQVNPTEFTLNVSEAGTVVLTDQNGNPLKTIEVTEAQAGTNVTVTFDQEFAPNTQIKISATDKAGNVTDTQIFVENIRTEASDNTEELVLDIVATKREATESESIAGQKVTSFGVVSAGLGGVADAGVLDFANNAIELNVAEGTERVLELFAEGGGVSIGDTYDLIIYKEDAYGNTKFYDVYDDWFTVPFLGFTQDGEISITEPGKYHIMLSAKAGVKVIGGAALTVTKDTVVDYNEYESVSGVQQGNVLTDLDLSGKDQIDEPDNTRITKITYKDGVGTHEVDVPAVGSTVIQLTHGTLTISAKGNYTYKLNEGANPQFREQEKVTYTITNSKTGDSSSADLTINLVDKPSNIVPDSTVWLDMKPEAKEIDIPAKDQLSSKTWADIVGVGLGIADIGLIAIENGLEINVGENQVRDVTFWADGGAPVALGYSPVDLVIYKKETTANGDFWQLYTIEEDWFGIVGVVVGAGRTSEDKTFRFDEGEYKAVLVPTTGGVNVIPSTTLHIREDKLYEYEQTNAKVETDLGLDEGAVVYSVDGEPLAEGDNIIQGQYGTLTINADGSYSYELYQNIAYKDIGNMETFSYSILGADNKLYNSTLNIVINNVQANDDSGDARFGLDNQEAYGGWEAGGIKGGAGNSTYSPDLIEVQANQVYDLTLNYNLNPTTARVDEFVIRVIDVKTGQVIETYKPNVRGEKGELSWSLTEGQYRVEVIIDPRLANTVSYNLSLQGTITTLDEFQAEQANTIVEEGNLLDNDTYKEGAGIAELAHIEVNGKPLDIVVDGQFDNNLYKSITIEGEHGTLVVQQDGSYTYTAHGDSYGVDVFDYKLISIAGSSDSATLTFNAGMNATGSKYDDVITSTAGNDTFEGGLGSDTLNFDLLDEDDATGGNGVDTWTDFHFGTGDNADVIDISDLLLKGSGEIDLNDFLKLEHNAEEETLTLSIDRDGAADGFGFEELLVLTEHTESKTLDDLLNNEQIIY</sequence>
<feature type="domain" description="Bacterial Ig" evidence="2">
    <location>
        <begin position="193"/>
        <end position="261"/>
    </location>
</feature>
<dbReference type="NCBIfam" id="NF045619">
    <property type="entry name" value="adhes_GNV_Cterm"/>
    <property type="match status" value="1"/>
</dbReference>
<name>A0ABU5GWY4_9GAMM</name>
<dbReference type="Pfam" id="PF17936">
    <property type="entry name" value="Big_6"/>
    <property type="match status" value="8"/>
</dbReference>
<dbReference type="Proteomes" id="UP001294570">
    <property type="component" value="Unassembled WGS sequence"/>
</dbReference>
<dbReference type="NCBIfam" id="NF033677">
    <property type="entry name" value="biofilm_BapA_N"/>
    <property type="match status" value="1"/>
</dbReference>
<dbReference type="InterPro" id="IPR049826">
    <property type="entry name" value="Ig-like_ice"/>
</dbReference>
<reference evidence="4 5" key="1">
    <citation type="submission" date="2023-12" db="EMBL/GenBank/DDBJ databases">
        <title>Denitrificimonas halotolerans sp. nov.,a novel species isolated from landfill leachate.</title>
        <authorList>
            <person name="Wang S."/>
        </authorList>
    </citation>
    <scope>NUCLEOTIDE SEQUENCE [LARGE SCALE GENOMIC DNA]</scope>
    <source>
        <strain evidence="4 5">JX-1</strain>
    </source>
</reference>
<dbReference type="NCBIfam" id="NF012196">
    <property type="entry name" value="Ig_like_ice"/>
    <property type="match status" value="1"/>
</dbReference>
<feature type="region of interest" description="Disordered" evidence="1">
    <location>
        <begin position="1411"/>
        <end position="1431"/>
    </location>
</feature>
<protein>
    <submittedName>
        <fullName evidence="4">Ig-like domain-containing protein</fullName>
    </submittedName>
</protein>
<dbReference type="NCBIfam" id="TIGR01965">
    <property type="entry name" value="VCBS_repeat"/>
    <property type="match status" value="1"/>
</dbReference>
<organism evidence="4 5">
    <name type="scientific">Denitrificimonas halotolerans</name>
    <dbReference type="NCBI Taxonomy" id="3098930"/>
    <lineage>
        <taxon>Bacteria</taxon>
        <taxon>Pseudomonadati</taxon>
        <taxon>Pseudomonadota</taxon>
        <taxon>Gammaproteobacteria</taxon>
        <taxon>Pseudomonadales</taxon>
        <taxon>Pseudomonadaceae</taxon>
        <taxon>Denitrificimonas</taxon>
    </lineage>
</organism>
<evidence type="ECO:0000313" key="5">
    <source>
        <dbReference type="Proteomes" id="UP001294570"/>
    </source>
</evidence>
<proteinExistence type="predicted"/>
<evidence type="ECO:0000259" key="2">
    <source>
        <dbReference type="Pfam" id="PF17936"/>
    </source>
</evidence>
<dbReference type="InterPro" id="IPR010221">
    <property type="entry name" value="VCBS_dom"/>
</dbReference>
<feature type="domain" description="Bacterial Ig" evidence="2">
    <location>
        <begin position="379"/>
        <end position="447"/>
    </location>
</feature>
<feature type="domain" description="Bacterial Ig" evidence="2">
    <location>
        <begin position="1776"/>
        <end position="1847"/>
    </location>
</feature>
<dbReference type="InterPro" id="IPR013783">
    <property type="entry name" value="Ig-like_fold"/>
</dbReference>
<dbReference type="NCBIfam" id="TIGR03661">
    <property type="entry name" value="T1SS_VCA0849"/>
    <property type="match status" value="1"/>
</dbReference>
<feature type="domain" description="Bacterial Ig" evidence="2">
    <location>
        <begin position="1358"/>
        <end position="1427"/>
    </location>
</feature>
<feature type="region of interest" description="Disordered" evidence="1">
    <location>
        <begin position="519"/>
        <end position="545"/>
    </location>
</feature>
<feature type="compositionally biased region" description="Polar residues" evidence="1">
    <location>
        <begin position="530"/>
        <end position="541"/>
    </location>
</feature>
<feature type="region of interest" description="Disordered" evidence="1">
    <location>
        <begin position="1337"/>
        <end position="1391"/>
    </location>
</feature>
<feature type="domain" description="Biofilm-associated protein BapA-like prefix-like" evidence="3">
    <location>
        <begin position="4"/>
        <end position="114"/>
    </location>
</feature>
<feature type="domain" description="Bacterial Ig" evidence="2">
    <location>
        <begin position="286"/>
        <end position="354"/>
    </location>
</feature>
<dbReference type="Gene3D" id="2.60.40.10">
    <property type="entry name" value="Immunoglobulins"/>
    <property type="match status" value="11"/>
</dbReference>
<dbReference type="InterPro" id="IPR055014">
    <property type="entry name" value="BapA_Bap-like_C"/>
</dbReference>
<dbReference type="RefSeq" id="WP_321554236.1">
    <property type="nucleotide sequence ID" value="NZ_JAXIVU010000019.1"/>
</dbReference>
<feature type="domain" description="Bacterial Ig" evidence="2">
    <location>
        <begin position="472"/>
        <end position="540"/>
    </location>
</feature>
<dbReference type="Pfam" id="PF22783">
    <property type="entry name" value="BapA_N"/>
    <property type="match status" value="1"/>
</dbReference>
<feature type="compositionally biased region" description="Polar residues" evidence="1">
    <location>
        <begin position="1421"/>
        <end position="1430"/>
    </location>
</feature>
<dbReference type="Pfam" id="PF17963">
    <property type="entry name" value="Big_9"/>
    <property type="match status" value="1"/>
</dbReference>
<feature type="compositionally biased region" description="Basic and acidic residues" evidence="1">
    <location>
        <begin position="166"/>
        <end position="181"/>
    </location>
</feature>
<gene>
    <name evidence="4" type="ORF">TOI97_11325</name>
</gene>
<feature type="region of interest" description="Disordered" evidence="1">
    <location>
        <begin position="550"/>
        <end position="569"/>
    </location>
</feature>
<comment type="caution">
    <text evidence="4">The sequence shown here is derived from an EMBL/GenBank/DDBJ whole genome shotgun (WGS) entry which is preliminary data.</text>
</comment>
<dbReference type="InterPro" id="IPR011049">
    <property type="entry name" value="Serralysin-like_metalloprot_C"/>
</dbReference>
<dbReference type="SUPFAM" id="SSF51120">
    <property type="entry name" value="beta-Roll"/>
    <property type="match status" value="1"/>
</dbReference>